<accession>A0A164PCU5</accession>
<organism evidence="1 2">
    <name type="scientific">Daphnia magna</name>
    <dbReference type="NCBI Taxonomy" id="35525"/>
    <lineage>
        <taxon>Eukaryota</taxon>
        <taxon>Metazoa</taxon>
        <taxon>Ecdysozoa</taxon>
        <taxon>Arthropoda</taxon>
        <taxon>Crustacea</taxon>
        <taxon>Branchiopoda</taxon>
        <taxon>Diplostraca</taxon>
        <taxon>Cladocera</taxon>
        <taxon>Anomopoda</taxon>
        <taxon>Daphniidae</taxon>
        <taxon>Daphnia</taxon>
    </lineage>
</organism>
<comment type="caution">
    <text evidence="1">The sequence shown here is derived from an EMBL/GenBank/DDBJ whole genome shotgun (WGS) entry which is preliminary data.</text>
</comment>
<gene>
    <name evidence="1" type="ORF">APZ42_029736</name>
</gene>
<evidence type="ECO:0000313" key="2">
    <source>
        <dbReference type="Proteomes" id="UP000076858"/>
    </source>
</evidence>
<name>A0A164PCU5_9CRUS</name>
<dbReference type="EMBL" id="LRGB01002633">
    <property type="protein sequence ID" value="KZS06715.1"/>
    <property type="molecule type" value="Genomic_DNA"/>
</dbReference>
<protein>
    <submittedName>
        <fullName evidence="1">Uncharacterized protein</fullName>
    </submittedName>
</protein>
<keyword evidence="2" id="KW-1185">Reference proteome</keyword>
<proteinExistence type="predicted"/>
<evidence type="ECO:0000313" key="1">
    <source>
        <dbReference type="EMBL" id="KZS06715.1"/>
    </source>
</evidence>
<dbReference type="AlphaFoldDB" id="A0A164PCU5"/>
<sequence>MVVLQELLFPKIIRRFIEGEIRSTETPSLVDQSNQMAAE</sequence>
<dbReference type="Proteomes" id="UP000076858">
    <property type="component" value="Unassembled WGS sequence"/>
</dbReference>
<reference evidence="1 2" key="1">
    <citation type="submission" date="2016-03" db="EMBL/GenBank/DDBJ databases">
        <title>EvidentialGene: Evidence-directed Construction of Genes on Genomes.</title>
        <authorList>
            <person name="Gilbert D.G."/>
            <person name="Choi J.-H."/>
            <person name="Mockaitis K."/>
            <person name="Colbourne J."/>
            <person name="Pfrender M."/>
        </authorList>
    </citation>
    <scope>NUCLEOTIDE SEQUENCE [LARGE SCALE GENOMIC DNA]</scope>
    <source>
        <strain evidence="1 2">Xinb3</strain>
        <tissue evidence="1">Complete organism</tissue>
    </source>
</reference>